<evidence type="ECO:0000256" key="9">
    <source>
        <dbReference type="ARBA" id="ARBA00023136"/>
    </source>
</evidence>
<comment type="caution">
    <text evidence="13">The sequence shown here is derived from an EMBL/GenBank/DDBJ whole genome shotgun (WGS) entry which is preliminary data.</text>
</comment>
<dbReference type="SUPFAM" id="SSF47384">
    <property type="entry name" value="Homodimeric domain of signal transducing histidine kinase"/>
    <property type="match status" value="1"/>
</dbReference>
<protein>
    <recommendedName>
        <fullName evidence="3">histidine kinase</fullName>
        <ecNumber evidence="3">2.7.13.3</ecNumber>
    </recommendedName>
</protein>
<dbReference type="SMART" id="SM00388">
    <property type="entry name" value="HisKA"/>
    <property type="match status" value="1"/>
</dbReference>
<dbReference type="InterPro" id="IPR003594">
    <property type="entry name" value="HATPase_dom"/>
</dbReference>
<dbReference type="Pfam" id="PF08521">
    <property type="entry name" value="2CSK_N"/>
    <property type="match status" value="1"/>
</dbReference>
<dbReference type="RefSeq" id="WP_197162897.1">
    <property type="nucleotide sequence ID" value="NZ_JADZGI010000001.1"/>
</dbReference>
<dbReference type="AlphaFoldDB" id="A0A931MKJ3"/>
<dbReference type="PRINTS" id="PR00344">
    <property type="entry name" value="BCTRLSENSOR"/>
</dbReference>
<keyword evidence="7 13" id="KW-0418">Kinase</keyword>
<feature type="compositionally biased region" description="Basic and acidic residues" evidence="10">
    <location>
        <begin position="98"/>
        <end position="119"/>
    </location>
</feature>
<dbReference type="Gene3D" id="1.10.287.130">
    <property type="match status" value="1"/>
</dbReference>
<dbReference type="PROSITE" id="PS50109">
    <property type="entry name" value="HIS_KIN"/>
    <property type="match status" value="1"/>
</dbReference>
<evidence type="ECO:0000256" key="1">
    <source>
        <dbReference type="ARBA" id="ARBA00000085"/>
    </source>
</evidence>
<evidence type="ECO:0000256" key="5">
    <source>
        <dbReference type="ARBA" id="ARBA00022679"/>
    </source>
</evidence>
<reference evidence="13" key="1">
    <citation type="submission" date="2020-11" db="EMBL/GenBank/DDBJ databases">
        <title>Novosphingobium aureum sp. nov., a marine bacterium isolated from sediment of a salt flat.</title>
        <authorList>
            <person name="Yoo Y."/>
            <person name="Kim J.-J."/>
        </authorList>
    </citation>
    <scope>NUCLEOTIDE SEQUENCE</scope>
    <source>
        <strain evidence="13">YJ-S2-02</strain>
    </source>
</reference>
<dbReference type="InterPro" id="IPR004358">
    <property type="entry name" value="Sig_transdc_His_kin-like_C"/>
</dbReference>
<name>A0A931MKJ3_9SPHN</name>
<comment type="subcellular location">
    <subcellularLocation>
        <location evidence="2">Membrane</location>
    </subcellularLocation>
</comment>
<dbReference type="PANTHER" id="PTHR45436:SF5">
    <property type="entry name" value="SENSOR HISTIDINE KINASE TRCS"/>
    <property type="match status" value="1"/>
</dbReference>
<dbReference type="InterPro" id="IPR013727">
    <property type="entry name" value="2CSK_N"/>
</dbReference>
<keyword evidence="14" id="KW-1185">Reference proteome</keyword>
<dbReference type="SUPFAM" id="SSF55874">
    <property type="entry name" value="ATPase domain of HSP90 chaperone/DNA topoisomerase II/histidine kinase"/>
    <property type="match status" value="1"/>
</dbReference>
<evidence type="ECO:0000313" key="13">
    <source>
        <dbReference type="EMBL" id="MBH0112987.1"/>
    </source>
</evidence>
<keyword evidence="5" id="KW-0808">Transferase</keyword>
<evidence type="ECO:0000256" key="8">
    <source>
        <dbReference type="ARBA" id="ARBA00022989"/>
    </source>
</evidence>
<comment type="catalytic activity">
    <reaction evidence="1">
        <text>ATP + protein L-histidine = ADP + protein N-phospho-L-histidine.</text>
        <dbReference type="EC" id="2.7.13.3"/>
    </reaction>
</comment>
<gene>
    <name evidence="13" type="ORF">I5E68_08495</name>
</gene>
<evidence type="ECO:0000256" key="3">
    <source>
        <dbReference type="ARBA" id="ARBA00012438"/>
    </source>
</evidence>
<dbReference type="CDD" id="cd00082">
    <property type="entry name" value="HisKA"/>
    <property type="match status" value="1"/>
</dbReference>
<feature type="transmembrane region" description="Helical" evidence="11">
    <location>
        <begin position="196"/>
        <end position="219"/>
    </location>
</feature>
<dbReference type="Pfam" id="PF00512">
    <property type="entry name" value="HisKA"/>
    <property type="match status" value="1"/>
</dbReference>
<dbReference type="Gene3D" id="3.30.565.10">
    <property type="entry name" value="Histidine kinase-like ATPase, C-terminal domain"/>
    <property type="match status" value="1"/>
</dbReference>
<dbReference type="CDD" id="cd00075">
    <property type="entry name" value="HATPase"/>
    <property type="match status" value="1"/>
</dbReference>
<evidence type="ECO:0000313" key="14">
    <source>
        <dbReference type="Proteomes" id="UP000617634"/>
    </source>
</evidence>
<keyword evidence="4" id="KW-0597">Phosphoprotein</keyword>
<keyword evidence="8 11" id="KW-1133">Transmembrane helix</keyword>
<feature type="region of interest" description="Disordered" evidence="10">
    <location>
        <begin position="92"/>
        <end position="122"/>
    </location>
</feature>
<feature type="domain" description="Histidine kinase" evidence="12">
    <location>
        <begin position="283"/>
        <end position="500"/>
    </location>
</feature>
<sequence length="555" mass="60098">MKSMRARLTAAVMMPLLALALTFGGITCWMIHRTFSTTADRILVGSATTLSRAIVIDDGGRTGLVPMALDLLRGRITERPVYSVYQGEKLLAGNPDLRPPEDYRRKPAPDRGADAKPLHEPASFPRGYRVPALIDGYSSDEAVSGLIQPTYLHDGVLGGRPVRIATEIRYLSDRDETIVVQAADFLDDREAYELTYYLRVGGAGVLVAMIALLLFYGAITWGLGPFASLTAQIEAARRHPGSNVRVALAEEDPLEARMLGQAFNDLMARTERAIDSLRQFTANASHQLRTPLAIMRVHADVLARYGPGTRQGDTALFDILAAVESLDRLLTQLIALARMDEQAGDDRAHVQIDLVAIAADAVATRVTHPDAARMDVGFESAAATLPALGNAMLAAEIVSNLLDNAIRYNREDGAVTVRVLERGGHPVIEVEDDGPGIGRADREKVWERFYRAPLPGGPSGSGLGLPIVRALGERIGATISLEDGREGRGLRAVVVFARTLPSDGDTASDFPEIDDDFPGDITNTRYPRVETVEQASRPDADSCANFVRPRQTTAC</sequence>
<dbReference type="EMBL" id="JADZGI010000001">
    <property type="protein sequence ID" value="MBH0112987.1"/>
    <property type="molecule type" value="Genomic_DNA"/>
</dbReference>
<dbReference type="InterPro" id="IPR050428">
    <property type="entry name" value="TCS_sensor_his_kinase"/>
</dbReference>
<organism evidence="13 14">
    <name type="scientific">Novosphingobium aureum</name>
    <dbReference type="NCBI Taxonomy" id="2792964"/>
    <lineage>
        <taxon>Bacteria</taxon>
        <taxon>Pseudomonadati</taxon>
        <taxon>Pseudomonadota</taxon>
        <taxon>Alphaproteobacteria</taxon>
        <taxon>Sphingomonadales</taxon>
        <taxon>Sphingomonadaceae</taxon>
        <taxon>Novosphingobium</taxon>
    </lineage>
</organism>
<dbReference type="PANTHER" id="PTHR45436">
    <property type="entry name" value="SENSOR HISTIDINE KINASE YKOH"/>
    <property type="match status" value="1"/>
</dbReference>
<dbReference type="Pfam" id="PF02518">
    <property type="entry name" value="HATPase_c"/>
    <property type="match status" value="1"/>
</dbReference>
<evidence type="ECO:0000256" key="11">
    <source>
        <dbReference type="SAM" id="Phobius"/>
    </source>
</evidence>
<dbReference type="InterPro" id="IPR036097">
    <property type="entry name" value="HisK_dim/P_sf"/>
</dbReference>
<evidence type="ECO:0000256" key="7">
    <source>
        <dbReference type="ARBA" id="ARBA00022777"/>
    </source>
</evidence>
<accession>A0A931MKJ3</accession>
<evidence type="ECO:0000256" key="6">
    <source>
        <dbReference type="ARBA" id="ARBA00022692"/>
    </source>
</evidence>
<dbReference type="InterPro" id="IPR036890">
    <property type="entry name" value="HATPase_C_sf"/>
</dbReference>
<evidence type="ECO:0000256" key="2">
    <source>
        <dbReference type="ARBA" id="ARBA00004370"/>
    </source>
</evidence>
<dbReference type="EC" id="2.7.13.3" evidence="3"/>
<keyword evidence="9 11" id="KW-0472">Membrane</keyword>
<keyword evidence="6 11" id="KW-0812">Transmembrane</keyword>
<evidence type="ECO:0000256" key="10">
    <source>
        <dbReference type="SAM" id="MobiDB-lite"/>
    </source>
</evidence>
<dbReference type="Proteomes" id="UP000617634">
    <property type="component" value="Unassembled WGS sequence"/>
</dbReference>
<proteinExistence type="predicted"/>
<evidence type="ECO:0000256" key="4">
    <source>
        <dbReference type="ARBA" id="ARBA00022553"/>
    </source>
</evidence>
<dbReference type="GO" id="GO:0016020">
    <property type="term" value="C:membrane"/>
    <property type="evidence" value="ECO:0007669"/>
    <property type="project" value="UniProtKB-SubCell"/>
</dbReference>
<dbReference type="SMART" id="SM00387">
    <property type="entry name" value="HATPase_c"/>
    <property type="match status" value="1"/>
</dbReference>
<dbReference type="InterPro" id="IPR003661">
    <property type="entry name" value="HisK_dim/P_dom"/>
</dbReference>
<dbReference type="GO" id="GO:0000155">
    <property type="term" value="F:phosphorelay sensor kinase activity"/>
    <property type="evidence" value="ECO:0007669"/>
    <property type="project" value="InterPro"/>
</dbReference>
<evidence type="ECO:0000259" key="12">
    <source>
        <dbReference type="PROSITE" id="PS50109"/>
    </source>
</evidence>
<dbReference type="InterPro" id="IPR005467">
    <property type="entry name" value="His_kinase_dom"/>
</dbReference>